<dbReference type="EMBL" id="JBHLSV010000004">
    <property type="protein sequence ID" value="MFC0673152.1"/>
    <property type="molecule type" value="Genomic_DNA"/>
</dbReference>
<protein>
    <submittedName>
        <fullName evidence="5">GNAT family N-acetyltransferase</fullName>
    </submittedName>
</protein>
<gene>
    <name evidence="5" type="ORF">ACFFF6_04180</name>
</gene>
<dbReference type="InterPro" id="IPR000182">
    <property type="entry name" value="GNAT_dom"/>
</dbReference>
<dbReference type="PROSITE" id="PS51186">
    <property type="entry name" value="GNAT"/>
    <property type="match status" value="1"/>
</dbReference>
<comment type="caution">
    <text evidence="5">The sequence shown here is derived from an EMBL/GenBank/DDBJ whole genome shotgun (WGS) entry which is preliminary data.</text>
</comment>
<reference evidence="5 6" key="1">
    <citation type="submission" date="2024-09" db="EMBL/GenBank/DDBJ databases">
        <authorList>
            <person name="Sun Q."/>
            <person name="Mori K."/>
        </authorList>
    </citation>
    <scope>NUCLEOTIDE SEQUENCE [LARGE SCALE GENOMIC DNA]</scope>
    <source>
        <strain evidence="5 6">CICC 10874</strain>
    </source>
</reference>
<feature type="domain" description="N-acetyltransferase" evidence="4">
    <location>
        <begin position="52"/>
        <end position="189"/>
    </location>
</feature>
<dbReference type="InterPro" id="IPR016181">
    <property type="entry name" value="Acyl_CoA_acyltransferase"/>
</dbReference>
<accession>A0ABV6R9Y8</accession>
<sequence>MTAADARQRVSSAPVPRRTATEAAGRGPGDRDAIAPEALTWEVTTWEDPRAAGLRAAMDSEIAPRYEDLRRGAPPPVPPTDQDVAAVLLVLAGGAAVATGALRRLPDRWEVKRLFIDRGHRRRGLAGRILDRLESEARDRGARALYLQTGFRQPEAIALYERHGWRQAEVYPPYDPADGISVCFRKDLGAR</sequence>
<keyword evidence="6" id="KW-1185">Reference proteome</keyword>
<dbReference type="PANTHER" id="PTHR43877">
    <property type="entry name" value="AMINOALKYLPHOSPHONATE N-ACETYLTRANSFERASE-RELATED-RELATED"/>
    <property type="match status" value="1"/>
</dbReference>
<name>A0ABV6R9Y8_9MICO</name>
<dbReference type="Pfam" id="PF00583">
    <property type="entry name" value="Acetyltransf_1"/>
    <property type="match status" value="1"/>
</dbReference>
<evidence type="ECO:0000259" key="4">
    <source>
        <dbReference type="PROSITE" id="PS51186"/>
    </source>
</evidence>
<evidence type="ECO:0000256" key="2">
    <source>
        <dbReference type="ARBA" id="ARBA00023315"/>
    </source>
</evidence>
<keyword evidence="1" id="KW-0808">Transferase</keyword>
<dbReference type="InterPro" id="IPR050832">
    <property type="entry name" value="Bact_Acetyltransf"/>
</dbReference>
<dbReference type="SUPFAM" id="SSF55729">
    <property type="entry name" value="Acyl-CoA N-acyltransferases (Nat)"/>
    <property type="match status" value="1"/>
</dbReference>
<dbReference type="Gene3D" id="3.40.630.30">
    <property type="match status" value="1"/>
</dbReference>
<organism evidence="5 6">
    <name type="scientific">Brachybacterium hainanense</name>
    <dbReference type="NCBI Taxonomy" id="1541174"/>
    <lineage>
        <taxon>Bacteria</taxon>
        <taxon>Bacillati</taxon>
        <taxon>Actinomycetota</taxon>
        <taxon>Actinomycetes</taxon>
        <taxon>Micrococcales</taxon>
        <taxon>Dermabacteraceae</taxon>
        <taxon>Brachybacterium</taxon>
    </lineage>
</organism>
<keyword evidence="2" id="KW-0012">Acyltransferase</keyword>
<evidence type="ECO:0000313" key="5">
    <source>
        <dbReference type="EMBL" id="MFC0673152.1"/>
    </source>
</evidence>
<evidence type="ECO:0000256" key="1">
    <source>
        <dbReference type="ARBA" id="ARBA00022679"/>
    </source>
</evidence>
<feature type="region of interest" description="Disordered" evidence="3">
    <location>
        <begin position="1"/>
        <end position="34"/>
    </location>
</feature>
<dbReference type="RefSeq" id="WP_376978492.1">
    <property type="nucleotide sequence ID" value="NZ_JBHLSV010000004.1"/>
</dbReference>
<evidence type="ECO:0000313" key="6">
    <source>
        <dbReference type="Proteomes" id="UP001589793"/>
    </source>
</evidence>
<dbReference type="PANTHER" id="PTHR43877:SF2">
    <property type="entry name" value="AMINOALKYLPHOSPHONATE N-ACETYLTRANSFERASE-RELATED"/>
    <property type="match status" value="1"/>
</dbReference>
<evidence type="ECO:0000256" key="3">
    <source>
        <dbReference type="SAM" id="MobiDB-lite"/>
    </source>
</evidence>
<dbReference type="CDD" id="cd04301">
    <property type="entry name" value="NAT_SF"/>
    <property type="match status" value="1"/>
</dbReference>
<dbReference type="Proteomes" id="UP001589793">
    <property type="component" value="Unassembled WGS sequence"/>
</dbReference>
<proteinExistence type="predicted"/>